<name>A0ABX0ZBB1_9ACTN</name>
<comment type="caution">
    <text evidence="2">The sequence shown here is derived from an EMBL/GenBank/DDBJ whole genome shotgun (WGS) entry which is preliminary data.</text>
</comment>
<evidence type="ECO:0000313" key="3">
    <source>
        <dbReference type="Proteomes" id="UP000783871"/>
    </source>
</evidence>
<protein>
    <submittedName>
        <fullName evidence="2">Helix-turn-helix domain-containing protein</fullName>
    </submittedName>
</protein>
<keyword evidence="3" id="KW-1185">Reference proteome</keyword>
<proteinExistence type="predicted"/>
<reference evidence="2 3" key="1">
    <citation type="submission" date="2020-03" db="EMBL/GenBank/DDBJ databases">
        <title>WGS of actinomycetes isolated from Thailand.</title>
        <authorList>
            <person name="Thawai C."/>
        </authorList>
    </citation>
    <scope>NUCLEOTIDE SEQUENCE [LARGE SCALE GENOMIC DNA]</scope>
    <source>
        <strain evidence="2 3">HSS6-12</strain>
    </source>
</reference>
<dbReference type="InterPro" id="IPR027395">
    <property type="entry name" value="WH_DNA-bd_dom"/>
</dbReference>
<feature type="domain" description="HTH marR-type" evidence="1">
    <location>
        <begin position="14"/>
        <end position="114"/>
    </location>
</feature>
<dbReference type="EMBL" id="JAATEO010000035">
    <property type="protein sequence ID" value="NJP35147.1"/>
    <property type="molecule type" value="Genomic_DNA"/>
</dbReference>
<sequence>MVPVTDGQHPHPATALDDVVHQRVRLGILTVLSEAHECRFATLRDELGLTDGNLNRHLQILERAGLLQVVKGYEGRRPCTWLRLTRAGRAALRAEVAALEQLVARIRAAGDADNA</sequence>
<evidence type="ECO:0000313" key="2">
    <source>
        <dbReference type="EMBL" id="NJP35147.1"/>
    </source>
</evidence>
<dbReference type="SMART" id="SM00347">
    <property type="entry name" value="HTH_MARR"/>
    <property type="match status" value="1"/>
</dbReference>
<dbReference type="InterPro" id="IPR000835">
    <property type="entry name" value="HTH_MarR-typ"/>
</dbReference>
<dbReference type="Proteomes" id="UP000783871">
    <property type="component" value="Unassembled WGS sequence"/>
</dbReference>
<dbReference type="InterPro" id="IPR011991">
    <property type="entry name" value="ArsR-like_HTH"/>
</dbReference>
<gene>
    <name evidence="2" type="ORF">HCJ94_25005</name>
</gene>
<dbReference type="PANTHER" id="PTHR37318:SF1">
    <property type="entry name" value="BSL7504 PROTEIN"/>
    <property type="match status" value="1"/>
</dbReference>
<dbReference type="SUPFAM" id="SSF46785">
    <property type="entry name" value="Winged helix' DNA-binding domain"/>
    <property type="match status" value="1"/>
</dbReference>
<dbReference type="InterPro" id="IPR036388">
    <property type="entry name" value="WH-like_DNA-bd_sf"/>
</dbReference>
<evidence type="ECO:0000259" key="1">
    <source>
        <dbReference type="SMART" id="SM00347"/>
    </source>
</evidence>
<dbReference type="Gene3D" id="1.10.10.10">
    <property type="entry name" value="Winged helix-like DNA-binding domain superfamily/Winged helix DNA-binding domain"/>
    <property type="match status" value="1"/>
</dbReference>
<dbReference type="CDD" id="cd00090">
    <property type="entry name" value="HTH_ARSR"/>
    <property type="match status" value="1"/>
</dbReference>
<organism evidence="2 3">
    <name type="scientific">Micromonospora thermarum</name>
    <dbReference type="NCBI Taxonomy" id="2720024"/>
    <lineage>
        <taxon>Bacteria</taxon>
        <taxon>Bacillati</taxon>
        <taxon>Actinomycetota</taxon>
        <taxon>Actinomycetes</taxon>
        <taxon>Micromonosporales</taxon>
        <taxon>Micromonosporaceae</taxon>
        <taxon>Micromonospora</taxon>
    </lineage>
</organism>
<dbReference type="Pfam" id="PF13601">
    <property type="entry name" value="HTH_34"/>
    <property type="match status" value="1"/>
</dbReference>
<dbReference type="PANTHER" id="PTHR37318">
    <property type="entry name" value="BSL7504 PROTEIN"/>
    <property type="match status" value="1"/>
</dbReference>
<accession>A0ABX0ZBB1</accession>
<dbReference type="InterPro" id="IPR036390">
    <property type="entry name" value="WH_DNA-bd_sf"/>
</dbReference>